<evidence type="ECO:0000256" key="1">
    <source>
        <dbReference type="SAM" id="MobiDB-lite"/>
    </source>
</evidence>
<feature type="region of interest" description="Disordered" evidence="1">
    <location>
        <begin position="126"/>
        <end position="222"/>
    </location>
</feature>
<evidence type="ECO:0008006" key="4">
    <source>
        <dbReference type="Google" id="ProtNLM"/>
    </source>
</evidence>
<name>A0A7I7QIF3_9MYCO</name>
<dbReference type="EMBL" id="AP022588">
    <property type="protein sequence ID" value="BBY25910.1"/>
    <property type="molecule type" value="Genomic_DNA"/>
</dbReference>
<dbReference type="KEGG" id="msei:MSEDJ_00060"/>
<organism evidence="2 3">
    <name type="scientific">Mycolicibacterium sediminis</name>
    <dbReference type="NCBI Taxonomy" id="1286180"/>
    <lineage>
        <taxon>Bacteria</taxon>
        <taxon>Bacillati</taxon>
        <taxon>Actinomycetota</taxon>
        <taxon>Actinomycetes</taxon>
        <taxon>Mycobacteriales</taxon>
        <taxon>Mycobacteriaceae</taxon>
        <taxon>Mycolicibacterium</taxon>
    </lineage>
</organism>
<protein>
    <recommendedName>
        <fullName evidence="4">DNA-binding protein</fullName>
    </recommendedName>
</protein>
<accession>A0A7I7QIF3</accession>
<evidence type="ECO:0000313" key="3">
    <source>
        <dbReference type="Proteomes" id="UP000467193"/>
    </source>
</evidence>
<gene>
    <name evidence="2" type="ORF">MSEDJ_00060</name>
</gene>
<keyword evidence="3" id="KW-1185">Reference proteome</keyword>
<dbReference type="AlphaFoldDB" id="A0A7I7QIF3"/>
<evidence type="ECO:0000313" key="2">
    <source>
        <dbReference type="EMBL" id="BBY25910.1"/>
    </source>
</evidence>
<reference evidence="2 3" key="1">
    <citation type="journal article" date="2019" name="Emerg. Microbes Infect.">
        <title>Comprehensive subspecies identification of 175 nontuberculous mycobacteria species based on 7547 genomic profiles.</title>
        <authorList>
            <person name="Matsumoto Y."/>
            <person name="Kinjo T."/>
            <person name="Motooka D."/>
            <person name="Nabeya D."/>
            <person name="Jung N."/>
            <person name="Uechi K."/>
            <person name="Horii T."/>
            <person name="Iida T."/>
            <person name="Fujita J."/>
            <person name="Nakamura S."/>
        </authorList>
    </citation>
    <scope>NUCLEOTIDE SEQUENCE [LARGE SCALE GENOMIC DNA]</scope>
    <source>
        <strain evidence="2 3">JCM 17899</strain>
    </source>
</reference>
<dbReference type="Proteomes" id="UP000467193">
    <property type="component" value="Chromosome"/>
</dbReference>
<proteinExistence type="predicted"/>
<sequence length="271" mass="28369">MSEPDPAMPLGTWLAGLPDEQLIRLLELRPDLTQPPPGSIAALAARAQSRQSVKAATDDLDFLRLSVLDGLLFLHADASAVPTAKLVALFGGDDRVLTALDDLRERGLVWGETSVRVTAEAASGLPWHPGQVTSEATVPDPRRSPNCWPASTPRSANSWSGWSRDRRWAGPGTPGRRRTVRCSDCSRPAAPPGRRRHGDPAAAGGGHARSAQGPTGVDPPDPVVSTLAVADTDAAAAGSAIDVLREVELVLDTLSSGPVAELRSGGLGFAR</sequence>
<feature type="compositionally biased region" description="Polar residues" evidence="1">
    <location>
        <begin position="152"/>
        <end position="161"/>
    </location>
</feature>